<proteinExistence type="predicted"/>
<reference evidence="3" key="1">
    <citation type="journal article" date="2013" name="Genome Announc.">
        <title>Draft genome sequence of the basidiomycetous yeast-like fungus Pseudozyma hubeiensis SY62, which produces an abundant amount of the biosurfactant mannosylerythritol lipids.</title>
        <authorList>
            <person name="Konishi M."/>
            <person name="Hatada Y."/>
            <person name="Horiuchi J."/>
        </authorList>
    </citation>
    <scope>NUCLEOTIDE SEQUENCE [LARGE SCALE GENOMIC DNA]</scope>
    <source>
        <strain evidence="3">SY62</strain>
    </source>
</reference>
<dbReference type="AlphaFoldDB" id="R9PCZ2"/>
<dbReference type="PANTHER" id="PTHR11362:SF82">
    <property type="entry name" value="PHOSPHATIDYLETHANOLAMINE-BINDING PROTEIN 4"/>
    <property type="match status" value="1"/>
</dbReference>
<accession>R9PCZ2</accession>
<dbReference type="eggNOG" id="KOG3346">
    <property type="taxonomic scope" value="Eukaryota"/>
</dbReference>
<dbReference type="EMBL" id="DF238829">
    <property type="protein sequence ID" value="GAC99226.1"/>
    <property type="molecule type" value="Genomic_DNA"/>
</dbReference>
<feature type="region of interest" description="Disordered" evidence="1">
    <location>
        <begin position="21"/>
        <end position="56"/>
    </location>
</feature>
<dbReference type="CDD" id="cd00866">
    <property type="entry name" value="PEBP_euk"/>
    <property type="match status" value="1"/>
</dbReference>
<dbReference type="InterPro" id="IPR036610">
    <property type="entry name" value="PEBP-like_sf"/>
</dbReference>
<sequence>MAASASRTACSSLLRSQRRNIANSARNSAASSSSSSSSSSEQNASSSSSTTSTWQPRLEAGTLPAYDEALKFLSSHSASLRAQIADLKTTHPNLTEPELSSLTSSLTIASLINDPSTLSSFESSSPTHYDASNPAFVHLRERLWRRDSGVLAKLMQRCTLMSVFPDVLPGMTPTADVSIAFGEGRGYTDSEKDGGDVLAGVMMEASETIEAPQVNVNVFHPEVKKYTLVIVDPDQPDVENQSFKTSLLALKQDIPLSTTTNPTIDLSSNMSLPYIPPHPQNGTPYHRYTTILLEQPPSSSSPSADAVQETDRHNFDLASFVQQRALVPAGIHFWRSKWSPESAQSITKIHKEVLKVDEPKYTMPPRADKVRKQVGEIGSKWFS</sequence>
<name>R9PCZ2_PSEHS</name>
<dbReference type="Gene3D" id="1.20.58.1180">
    <property type="match status" value="1"/>
</dbReference>
<evidence type="ECO:0000313" key="3">
    <source>
        <dbReference type="Proteomes" id="UP000014071"/>
    </source>
</evidence>
<evidence type="ECO:0000313" key="2">
    <source>
        <dbReference type="EMBL" id="GAC99226.1"/>
    </source>
</evidence>
<keyword evidence="3" id="KW-1185">Reference proteome</keyword>
<dbReference type="InterPro" id="IPR008914">
    <property type="entry name" value="PEBP"/>
</dbReference>
<dbReference type="SUPFAM" id="SSF49777">
    <property type="entry name" value="PEBP-like"/>
    <property type="match status" value="1"/>
</dbReference>
<dbReference type="RefSeq" id="XP_012192813.1">
    <property type="nucleotide sequence ID" value="XM_012337423.1"/>
</dbReference>
<gene>
    <name evidence="2" type="ORF">PHSY_006826</name>
</gene>
<dbReference type="STRING" id="1305764.R9PCZ2"/>
<feature type="compositionally biased region" description="Low complexity" evidence="1">
    <location>
        <begin position="21"/>
        <end position="49"/>
    </location>
</feature>
<dbReference type="HOGENOM" id="CLU_035836_1_1_1"/>
<dbReference type="GeneID" id="24112092"/>
<dbReference type="Pfam" id="PF01161">
    <property type="entry name" value="PBP"/>
    <property type="match status" value="1"/>
</dbReference>
<dbReference type="PANTHER" id="PTHR11362">
    <property type="entry name" value="PHOSPHATIDYLETHANOLAMINE-BINDING PROTEIN"/>
    <property type="match status" value="1"/>
</dbReference>
<dbReference type="Proteomes" id="UP000014071">
    <property type="component" value="Unassembled WGS sequence"/>
</dbReference>
<organism evidence="2 3">
    <name type="scientific">Pseudozyma hubeiensis (strain SY62)</name>
    <name type="common">Yeast</name>
    <dbReference type="NCBI Taxonomy" id="1305764"/>
    <lineage>
        <taxon>Eukaryota</taxon>
        <taxon>Fungi</taxon>
        <taxon>Dikarya</taxon>
        <taxon>Basidiomycota</taxon>
        <taxon>Ustilaginomycotina</taxon>
        <taxon>Ustilaginomycetes</taxon>
        <taxon>Ustilaginales</taxon>
        <taxon>Ustilaginaceae</taxon>
        <taxon>Pseudozyma</taxon>
    </lineage>
</organism>
<dbReference type="Gene3D" id="3.90.280.10">
    <property type="entry name" value="PEBP-like"/>
    <property type="match status" value="1"/>
</dbReference>
<dbReference type="InterPro" id="IPR035810">
    <property type="entry name" value="PEBP_euk"/>
</dbReference>
<evidence type="ECO:0000256" key="1">
    <source>
        <dbReference type="SAM" id="MobiDB-lite"/>
    </source>
</evidence>
<protein>
    <submittedName>
        <fullName evidence="2">Uncharacterized protein</fullName>
    </submittedName>
</protein>
<dbReference type="OrthoDB" id="2153661at2759"/>